<evidence type="ECO:0000256" key="5">
    <source>
        <dbReference type="ARBA" id="ARBA00025050"/>
    </source>
</evidence>
<dbReference type="SUPFAM" id="SSF55194">
    <property type="entry name" value="Ribosome recycling factor, RRF"/>
    <property type="match status" value="1"/>
</dbReference>
<protein>
    <recommendedName>
        <fullName evidence="6">Ribosome-recycling factor</fullName>
        <shortName evidence="6">RRF</shortName>
    </recommendedName>
    <alternativeName>
        <fullName evidence="6">Ribosome-releasing factor</fullName>
    </alternativeName>
</protein>
<feature type="domain" description="Ribosome recycling factor" evidence="8">
    <location>
        <begin position="20"/>
        <end position="183"/>
    </location>
</feature>
<evidence type="ECO:0000256" key="2">
    <source>
        <dbReference type="ARBA" id="ARBA00005912"/>
    </source>
</evidence>
<dbReference type="Pfam" id="PF01765">
    <property type="entry name" value="RRF"/>
    <property type="match status" value="1"/>
</dbReference>
<dbReference type="EMBL" id="VJVV01000001">
    <property type="protein sequence ID" value="TRO84069.1"/>
    <property type="molecule type" value="Genomic_DNA"/>
</dbReference>
<evidence type="ECO:0000256" key="1">
    <source>
        <dbReference type="ARBA" id="ARBA00004496"/>
    </source>
</evidence>
<comment type="caution">
    <text evidence="9">The sequence shown here is derived from an EMBL/GenBank/DDBJ whole genome shotgun (WGS) entry which is preliminary data.</text>
</comment>
<sequence>MTKDIVSKARSAMDKAIESLKKDFTKVRTGRASVSLLDDVRVDYYGTPTPLSQLGTLAIPEPRLITIQPWEKKLLPEIEKAIFKADLGLTPSSDGQLIRMAIPPLTEDRRKEMVKMLKRMVEDTKVAVRNVRRDANDAVKKLAKDKEISEDDAKRVEKEIQDLTDKFVAKADEVVAVKEKEVMEI</sequence>
<dbReference type="InterPro" id="IPR023584">
    <property type="entry name" value="Ribosome_recyc_fac_dom"/>
</dbReference>
<dbReference type="Gene3D" id="3.30.1360.40">
    <property type="match status" value="1"/>
</dbReference>
<dbReference type="OrthoDB" id="9804006at2"/>
<evidence type="ECO:0000313" key="9">
    <source>
        <dbReference type="EMBL" id="TRO84069.1"/>
    </source>
</evidence>
<evidence type="ECO:0000259" key="8">
    <source>
        <dbReference type="Pfam" id="PF01765"/>
    </source>
</evidence>
<comment type="similarity">
    <text evidence="2 6">Belongs to the RRF family.</text>
</comment>
<keyword evidence="10" id="KW-1185">Reference proteome</keyword>
<dbReference type="FunFam" id="1.10.132.20:FF:000001">
    <property type="entry name" value="Ribosome-recycling factor"/>
    <property type="match status" value="1"/>
</dbReference>
<evidence type="ECO:0000313" key="10">
    <source>
        <dbReference type="Proteomes" id="UP000317155"/>
    </source>
</evidence>
<evidence type="ECO:0000256" key="3">
    <source>
        <dbReference type="ARBA" id="ARBA00022490"/>
    </source>
</evidence>
<proteinExistence type="inferred from homology"/>
<dbReference type="InterPro" id="IPR002661">
    <property type="entry name" value="Ribosome_recyc_fac"/>
</dbReference>
<keyword evidence="7" id="KW-0175">Coiled coil</keyword>
<evidence type="ECO:0000256" key="6">
    <source>
        <dbReference type="HAMAP-Rule" id="MF_00040"/>
    </source>
</evidence>
<dbReference type="PANTHER" id="PTHR20982:SF3">
    <property type="entry name" value="MITOCHONDRIAL RIBOSOME RECYCLING FACTOR PSEUDO 1"/>
    <property type="match status" value="1"/>
</dbReference>
<keyword evidence="3 6" id="KW-0963">Cytoplasm</keyword>
<accession>A0A550JLH7</accession>
<dbReference type="PANTHER" id="PTHR20982">
    <property type="entry name" value="RIBOSOME RECYCLING FACTOR"/>
    <property type="match status" value="1"/>
</dbReference>
<comment type="function">
    <text evidence="5 6">Responsible for the release of ribosomes from messenger RNA at the termination of protein biosynthesis. May increase the efficiency of translation by recycling ribosomes from one round of translation to another.</text>
</comment>
<comment type="subcellular location">
    <subcellularLocation>
        <location evidence="1 6">Cytoplasm</location>
    </subcellularLocation>
</comment>
<dbReference type="HAMAP" id="MF_00040">
    <property type="entry name" value="RRF"/>
    <property type="match status" value="1"/>
</dbReference>
<dbReference type="FunFam" id="3.30.1360.40:FF:000001">
    <property type="entry name" value="Ribosome-recycling factor"/>
    <property type="match status" value="1"/>
</dbReference>
<evidence type="ECO:0000256" key="4">
    <source>
        <dbReference type="ARBA" id="ARBA00022917"/>
    </source>
</evidence>
<dbReference type="InterPro" id="IPR036191">
    <property type="entry name" value="RRF_sf"/>
</dbReference>
<dbReference type="GO" id="GO:0043023">
    <property type="term" value="F:ribosomal large subunit binding"/>
    <property type="evidence" value="ECO:0007669"/>
    <property type="project" value="TreeGrafter"/>
</dbReference>
<name>A0A550JLH7_9BACT</name>
<evidence type="ECO:0000256" key="7">
    <source>
        <dbReference type="SAM" id="Coils"/>
    </source>
</evidence>
<feature type="coiled-coil region" evidence="7">
    <location>
        <begin position="139"/>
        <end position="173"/>
    </location>
</feature>
<dbReference type="Gene3D" id="1.10.132.20">
    <property type="entry name" value="Ribosome-recycling factor"/>
    <property type="match status" value="1"/>
</dbReference>
<dbReference type="GO" id="GO:0002184">
    <property type="term" value="P:cytoplasmic translational termination"/>
    <property type="evidence" value="ECO:0007669"/>
    <property type="project" value="TreeGrafter"/>
</dbReference>
<dbReference type="Proteomes" id="UP000317155">
    <property type="component" value="Unassembled WGS sequence"/>
</dbReference>
<dbReference type="AlphaFoldDB" id="A0A550JLH7"/>
<dbReference type="NCBIfam" id="TIGR00496">
    <property type="entry name" value="frr"/>
    <property type="match status" value="1"/>
</dbReference>
<organism evidence="9 10">
    <name type="scientific">Trichloromonas acetexigens</name>
    <dbReference type="NCBI Taxonomy" id="38815"/>
    <lineage>
        <taxon>Bacteria</taxon>
        <taxon>Pseudomonadati</taxon>
        <taxon>Thermodesulfobacteriota</taxon>
        <taxon>Desulfuromonadia</taxon>
        <taxon>Desulfuromonadales</taxon>
        <taxon>Trichloromonadaceae</taxon>
        <taxon>Trichloromonas</taxon>
    </lineage>
</organism>
<gene>
    <name evidence="6" type="primary">frr</name>
    <name evidence="9" type="ORF">FL622_02495</name>
</gene>
<dbReference type="CDD" id="cd00520">
    <property type="entry name" value="RRF"/>
    <property type="match status" value="1"/>
</dbReference>
<dbReference type="GO" id="GO:0005829">
    <property type="term" value="C:cytosol"/>
    <property type="evidence" value="ECO:0007669"/>
    <property type="project" value="GOC"/>
</dbReference>
<keyword evidence="4 6" id="KW-0648">Protein biosynthesis</keyword>
<reference evidence="9 10" key="1">
    <citation type="submission" date="2019-07" db="EMBL/GenBank/DDBJ databases">
        <title>Insights of Desulfuromonas acetexigens electromicrobiology.</title>
        <authorList>
            <person name="Katuri K."/>
            <person name="Sapireddy V."/>
            <person name="Shaw D.R."/>
            <person name="Saikaly P."/>
        </authorList>
    </citation>
    <scope>NUCLEOTIDE SEQUENCE [LARGE SCALE GENOMIC DNA]</scope>
    <source>
        <strain evidence="9 10">2873</strain>
    </source>
</reference>
<dbReference type="RefSeq" id="WP_092053223.1">
    <property type="nucleotide sequence ID" value="NZ_FOJJ01000001.1"/>
</dbReference>